<name>A0A2P2LZ75_RHIMU</name>
<dbReference type="EMBL" id="GGEC01042787">
    <property type="protein sequence ID" value="MBX23271.1"/>
    <property type="molecule type" value="Transcribed_RNA"/>
</dbReference>
<reference evidence="2" key="1">
    <citation type="submission" date="2018-02" db="EMBL/GenBank/DDBJ databases">
        <title>Rhizophora mucronata_Transcriptome.</title>
        <authorList>
            <person name="Meera S.P."/>
            <person name="Sreeshan A."/>
            <person name="Augustine A."/>
        </authorList>
    </citation>
    <scope>NUCLEOTIDE SEQUENCE</scope>
    <source>
        <tissue evidence="2">Leaf</tissue>
    </source>
</reference>
<feature type="region of interest" description="Disordered" evidence="1">
    <location>
        <begin position="1"/>
        <end position="50"/>
    </location>
</feature>
<accession>A0A2P2LZ75</accession>
<feature type="compositionally biased region" description="Low complexity" evidence="1">
    <location>
        <begin position="33"/>
        <end position="45"/>
    </location>
</feature>
<feature type="compositionally biased region" description="Basic and acidic residues" evidence="1">
    <location>
        <begin position="18"/>
        <end position="28"/>
    </location>
</feature>
<proteinExistence type="predicted"/>
<evidence type="ECO:0000256" key="1">
    <source>
        <dbReference type="SAM" id="MobiDB-lite"/>
    </source>
</evidence>
<evidence type="ECO:0000313" key="2">
    <source>
        <dbReference type="EMBL" id="MBX23271.1"/>
    </source>
</evidence>
<sequence>MLPSRFQQPSPPNRVQRRRSDWTERESGRGITYEKPSSSSSKEYPAISKDDAPSIHSCFAISCLYAVKTVKQS</sequence>
<organism evidence="2">
    <name type="scientific">Rhizophora mucronata</name>
    <name type="common">Asiatic mangrove</name>
    <dbReference type="NCBI Taxonomy" id="61149"/>
    <lineage>
        <taxon>Eukaryota</taxon>
        <taxon>Viridiplantae</taxon>
        <taxon>Streptophyta</taxon>
        <taxon>Embryophyta</taxon>
        <taxon>Tracheophyta</taxon>
        <taxon>Spermatophyta</taxon>
        <taxon>Magnoliopsida</taxon>
        <taxon>eudicotyledons</taxon>
        <taxon>Gunneridae</taxon>
        <taxon>Pentapetalae</taxon>
        <taxon>rosids</taxon>
        <taxon>fabids</taxon>
        <taxon>Malpighiales</taxon>
        <taxon>Rhizophoraceae</taxon>
        <taxon>Rhizophora</taxon>
    </lineage>
</organism>
<protein>
    <submittedName>
        <fullName evidence="2">Uncharacterized protein</fullName>
    </submittedName>
</protein>
<dbReference type="AlphaFoldDB" id="A0A2P2LZ75"/>